<feature type="chain" id="PRO_5015896750" description="Glutamine cyclotransferase" evidence="1">
    <location>
        <begin position="31"/>
        <end position="309"/>
    </location>
</feature>
<dbReference type="STRING" id="307507.A0A2V0PLH7"/>
<dbReference type="EMBL" id="BDRX01000118">
    <property type="protein sequence ID" value="GBF98197.1"/>
    <property type="molecule type" value="Genomic_DNA"/>
</dbReference>
<organism evidence="2 3">
    <name type="scientific">Raphidocelis subcapitata</name>
    <dbReference type="NCBI Taxonomy" id="307507"/>
    <lineage>
        <taxon>Eukaryota</taxon>
        <taxon>Viridiplantae</taxon>
        <taxon>Chlorophyta</taxon>
        <taxon>core chlorophytes</taxon>
        <taxon>Chlorophyceae</taxon>
        <taxon>CS clade</taxon>
        <taxon>Sphaeropleales</taxon>
        <taxon>Selenastraceae</taxon>
        <taxon>Raphidocelis</taxon>
    </lineage>
</organism>
<gene>
    <name evidence="2" type="ORF">Rsub_10697</name>
</gene>
<dbReference type="InParanoid" id="A0A2V0PLH7"/>
<accession>A0A2V0PLH7</accession>
<dbReference type="Proteomes" id="UP000247498">
    <property type="component" value="Unassembled WGS sequence"/>
</dbReference>
<feature type="signal peptide" evidence="1">
    <location>
        <begin position="1"/>
        <end position="30"/>
    </location>
</feature>
<evidence type="ECO:0000256" key="1">
    <source>
        <dbReference type="SAM" id="SignalP"/>
    </source>
</evidence>
<reference evidence="2 3" key="1">
    <citation type="journal article" date="2018" name="Sci. Rep.">
        <title>Raphidocelis subcapitata (=Pseudokirchneriella subcapitata) provides an insight into genome evolution and environmental adaptations in the Sphaeropleales.</title>
        <authorList>
            <person name="Suzuki S."/>
            <person name="Yamaguchi H."/>
            <person name="Nakajima N."/>
            <person name="Kawachi M."/>
        </authorList>
    </citation>
    <scope>NUCLEOTIDE SEQUENCE [LARGE SCALE GENOMIC DNA]</scope>
    <source>
        <strain evidence="2 3">NIES-35</strain>
    </source>
</reference>
<keyword evidence="3" id="KW-1185">Reference proteome</keyword>
<dbReference type="Pfam" id="PF05096">
    <property type="entry name" value="Glu_cyclase_2"/>
    <property type="match status" value="1"/>
</dbReference>
<protein>
    <recommendedName>
        <fullName evidence="4">Glutamine cyclotransferase</fullName>
    </recommendedName>
</protein>
<evidence type="ECO:0008006" key="4">
    <source>
        <dbReference type="Google" id="ProtNLM"/>
    </source>
</evidence>
<dbReference type="PANTHER" id="PTHR31270:SF1">
    <property type="entry name" value="GLUTAMINYL-PEPTIDE CYCLOTRANSFERASE"/>
    <property type="match status" value="1"/>
</dbReference>
<dbReference type="InterPro" id="IPR011044">
    <property type="entry name" value="Quino_amine_DH_bsu"/>
</dbReference>
<dbReference type="InterPro" id="IPR007788">
    <property type="entry name" value="QCT"/>
</dbReference>
<name>A0A2V0PLH7_9CHLO</name>
<sequence>MIRQAGRSARPLAGGSVAALLLLIIGPALACSSVGPPKLYGYSVKNEMPHDPNAFTQGLVYAPRCTGPNGGPPCEDFFYESTGLYGQSDVRLVKAATGRTERRTPLDARWFAEGLARLGNRLYQVTWRGPDGFIYNATDLSRIGAFKTPLTDGWGLATDGQLLVASDGSSTLTWLDPAAGFRAVKRVSVRAGERPVEQLNELEMVDGEIWANIWQTECVARICPETGQVTGWLLLNGLRAAAAKSGAPPGARAPAPDVLNGIAYDAPRRRLFVTGKDWPRLYELTTKQLPDTPANQNLARGCLNYGFYG</sequence>
<comment type="caution">
    <text evidence="2">The sequence shown here is derived from an EMBL/GenBank/DDBJ whole genome shotgun (WGS) entry which is preliminary data.</text>
</comment>
<dbReference type="PANTHER" id="PTHR31270">
    <property type="entry name" value="GLUTAMINYL-PEPTIDE CYCLOTRANSFERASE"/>
    <property type="match status" value="1"/>
</dbReference>
<evidence type="ECO:0000313" key="2">
    <source>
        <dbReference type="EMBL" id="GBF98197.1"/>
    </source>
</evidence>
<keyword evidence="1" id="KW-0732">Signal</keyword>
<dbReference type="AlphaFoldDB" id="A0A2V0PLH7"/>
<dbReference type="OrthoDB" id="409395at2759"/>
<dbReference type="FunCoup" id="A0A2V0PLH7">
    <property type="interactions" value="150"/>
</dbReference>
<dbReference type="SUPFAM" id="SSF50969">
    <property type="entry name" value="YVTN repeat-like/Quinoprotein amine dehydrogenase"/>
    <property type="match status" value="1"/>
</dbReference>
<dbReference type="GO" id="GO:0016603">
    <property type="term" value="F:glutaminyl-peptide cyclotransferase activity"/>
    <property type="evidence" value="ECO:0007669"/>
    <property type="project" value="InterPro"/>
</dbReference>
<evidence type="ECO:0000313" key="3">
    <source>
        <dbReference type="Proteomes" id="UP000247498"/>
    </source>
</evidence>
<proteinExistence type="predicted"/>